<keyword evidence="3" id="KW-1185">Reference proteome</keyword>
<sequence>MAVSLQVIYPVSDGSTFDHAYYADTHMPLVQEHMGPHIDRVLVTKGLAGGPDQPAGFHAVATIVFADREAMGAAMKVSGPVMADVANFTNIQPQVLIGEVIA</sequence>
<dbReference type="EMBL" id="BAABWU010000003">
    <property type="protein sequence ID" value="GAA6195853.1"/>
    <property type="molecule type" value="Genomic_DNA"/>
</dbReference>
<reference evidence="2 3" key="1">
    <citation type="submission" date="2024-04" db="EMBL/GenBank/DDBJ databases">
        <title>Draft genome sequence of Pseudophaeobacter arcticus NBRC 116598.</title>
        <authorList>
            <person name="Miyakawa T."/>
            <person name="Kusuya Y."/>
            <person name="Miura T."/>
        </authorList>
    </citation>
    <scope>NUCLEOTIDE SEQUENCE [LARGE SCALE GENOMIC DNA]</scope>
    <source>
        <strain evidence="2 3">SU-CL00105</strain>
    </source>
</reference>
<evidence type="ECO:0000259" key="1">
    <source>
        <dbReference type="Pfam" id="PF07110"/>
    </source>
</evidence>
<evidence type="ECO:0000313" key="3">
    <source>
        <dbReference type="Proteomes" id="UP001441944"/>
    </source>
</evidence>
<dbReference type="InterPro" id="IPR009799">
    <property type="entry name" value="EthD_dom"/>
</dbReference>
<dbReference type="PANTHER" id="PTHR40260">
    <property type="entry name" value="BLR8190 PROTEIN"/>
    <property type="match status" value="1"/>
</dbReference>
<dbReference type="PANTHER" id="PTHR40260:SF2">
    <property type="entry name" value="BLR8190 PROTEIN"/>
    <property type="match status" value="1"/>
</dbReference>
<evidence type="ECO:0000313" key="2">
    <source>
        <dbReference type="EMBL" id="GAA6195853.1"/>
    </source>
</evidence>
<comment type="caution">
    <text evidence="2">The sequence shown here is derived from an EMBL/GenBank/DDBJ whole genome shotgun (WGS) entry which is preliminary data.</text>
</comment>
<dbReference type="Proteomes" id="UP001441944">
    <property type="component" value="Unassembled WGS sequence"/>
</dbReference>
<dbReference type="Gene3D" id="3.30.70.100">
    <property type="match status" value="1"/>
</dbReference>
<dbReference type="RefSeq" id="WP_353398104.1">
    <property type="nucleotide sequence ID" value="NZ_BAABWU010000003.1"/>
</dbReference>
<accession>A0ABQ0AJ08</accession>
<gene>
    <name evidence="2" type="ORF">NBRC116598_12970</name>
</gene>
<dbReference type="Pfam" id="PF07110">
    <property type="entry name" value="EthD"/>
    <property type="match status" value="1"/>
</dbReference>
<dbReference type="NCBIfam" id="TIGR02118">
    <property type="entry name" value="EthD family reductase"/>
    <property type="match status" value="1"/>
</dbReference>
<name>A0ABQ0AJ08_9RHOB</name>
<dbReference type="InterPro" id="IPR011008">
    <property type="entry name" value="Dimeric_a/b-barrel"/>
</dbReference>
<feature type="domain" description="EthD" evidence="1">
    <location>
        <begin position="19"/>
        <end position="90"/>
    </location>
</feature>
<dbReference type="SUPFAM" id="SSF54909">
    <property type="entry name" value="Dimeric alpha+beta barrel"/>
    <property type="match status" value="1"/>
</dbReference>
<proteinExistence type="predicted"/>
<organism evidence="2 3">
    <name type="scientific">Pseudophaeobacter arcticus</name>
    <dbReference type="NCBI Taxonomy" id="385492"/>
    <lineage>
        <taxon>Bacteria</taxon>
        <taxon>Pseudomonadati</taxon>
        <taxon>Pseudomonadota</taxon>
        <taxon>Alphaproteobacteria</taxon>
        <taxon>Rhodobacterales</taxon>
        <taxon>Paracoccaceae</taxon>
        <taxon>Pseudophaeobacter</taxon>
    </lineage>
</organism>
<protein>
    <submittedName>
        <fullName evidence="2">EthD family reductase</fullName>
    </submittedName>
</protein>